<reference evidence="2" key="1">
    <citation type="submission" date="2017-06" db="EMBL/GenBank/DDBJ databases">
        <authorList>
            <person name="Varghese N."/>
            <person name="Submissions S."/>
        </authorList>
    </citation>
    <scope>NUCLEOTIDE SEQUENCE [LARGE SCALE GENOMIC DNA]</scope>
    <source>
        <strain evidence="2">DSM 22348</strain>
    </source>
</reference>
<dbReference type="Proteomes" id="UP000198407">
    <property type="component" value="Unassembled WGS sequence"/>
</dbReference>
<accession>A0A239B0R8</accession>
<proteinExistence type="predicted"/>
<evidence type="ECO:0000313" key="1">
    <source>
        <dbReference type="EMBL" id="SNS01400.1"/>
    </source>
</evidence>
<dbReference type="EMBL" id="FZOL01000002">
    <property type="protein sequence ID" value="SNS01400.1"/>
    <property type="molecule type" value="Genomic_DNA"/>
</dbReference>
<gene>
    <name evidence="1" type="ORF">SAMN05444352_102219</name>
</gene>
<dbReference type="AlphaFoldDB" id="A0A239B0R8"/>
<protein>
    <submittedName>
        <fullName evidence="1">Uncharacterized protein</fullName>
    </submittedName>
</protein>
<keyword evidence="2" id="KW-1185">Reference proteome</keyword>
<organism evidence="1 2">
    <name type="scientific">Pseudomonas japonica</name>
    <dbReference type="NCBI Taxonomy" id="256466"/>
    <lineage>
        <taxon>Bacteria</taxon>
        <taxon>Pseudomonadati</taxon>
        <taxon>Pseudomonadota</taxon>
        <taxon>Gammaproteobacteria</taxon>
        <taxon>Pseudomonadales</taxon>
        <taxon>Pseudomonadaceae</taxon>
        <taxon>Pseudomonas</taxon>
    </lineage>
</organism>
<sequence length="29" mass="3614">MSKNREHMVASFMFFVIYLMNSYEYDRFG</sequence>
<dbReference type="STRING" id="1215104.GCA_000730585_05752"/>
<name>A0A239B0R8_9PSED</name>
<evidence type="ECO:0000313" key="2">
    <source>
        <dbReference type="Proteomes" id="UP000198407"/>
    </source>
</evidence>